<dbReference type="RefSeq" id="XP_019009851.1">
    <property type="nucleotide sequence ID" value="XM_019157133.1"/>
</dbReference>
<accession>A0A1B9HZC6</accession>
<dbReference type="GO" id="GO:0046512">
    <property type="term" value="P:sphingosine biosynthetic process"/>
    <property type="evidence" value="ECO:0007669"/>
    <property type="project" value="TreeGrafter"/>
</dbReference>
<sequence>MSINQETLHLIVNPVAGHGEASEFVDETVLPILRHLSVPHHIHVTTSPGDAGTIGKSIASHEDRRTIQVAIVGGDGTFHEFIQGVNGIDSIKWEVILFPHGTANALYSSLYRTPSNFIEKHQTIINSLPSKYPEEILFKLTSLLSYLSKSSNLINLPITETTIISEKGNEEEEEKEEKIISHVVLSTSLHASILFDSESLRKSNPGIERFKISAQKNSSKLFYAKVNLNSKLNVKQWDSKIEKWVKPFTLLNENDNNNNEIKGPFTYFLSTSTVDRLESNFIISPLTKLNNENDENFIYITIIRPLRDSLIINSKIDERKYKLSKRAFEVIGKAYLNGQHINLTLPLQGNELEDKGKGEPVVEIFRCTSFEWVPLSEGEYEGLERGNESLICADGAIHTIPQGGIMKVKLQEKKNDKGIYVFI</sequence>
<organism evidence="2">
    <name type="scientific">Kwoniella pini CBS 10737</name>
    <dbReference type="NCBI Taxonomy" id="1296096"/>
    <lineage>
        <taxon>Eukaryota</taxon>
        <taxon>Fungi</taxon>
        <taxon>Dikarya</taxon>
        <taxon>Basidiomycota</taxon>
        <taxon>Agaricomycotina</taxon>
        <taxon>Tremellomycetes</taxon>
        <taxon>Tremellales</taxon>
        <taxon>Cryptococcaceae</taxon>
        <taxon>Kwoniella</taxon>
    </lineage>
</organism>
<dbReference type="Proteomes" id="UP000094020">
    <property type="component" value="Chromosome 10"/>
</dbReference>
<reference evidence="3" key="4">
    <citation type="submission" date="2024-02" db="EMBL/GenBank/DDBJ databases">
        <title>Comparative genomics of Cryptococcus and Kwoniella reveals pathogenesis evolution and contrasting modes of karyotype evolution via chromosome fusion or intercentromeric recombination.</title>
        <authorList>
            <person name="Coelho M.A."/>
            <person name="David-Palma M."/>
            <person name="Shea T."/>
            <person name="Bowers K."/>
            <person name="McGinley-Smith S."/>
            <person name="Mohammad A.W."/>
            <person name="Gnirke A."/>
            <person name="Yurkov A.M."/>
            <person name="Nowrousian M."/>
            <person name="Sun S."/>
            <person name="Cuomo C.A."/>
            <person name="Heitman J."/>
        </authorList>
    </citation>
    <scope>NUCLEOTIDE SEQUENCE</scope>
    <source>
        <strain evidence="3">CBS 10737</strain>
    </source>
</reference>
<dbReference type="SUPFAM" id="SSF111331">
    <property type="entry name" value="NAD kinase/diacylglycerol kinase-like"/>
    <property type="match status" value="1"/>
</dbReference>
<evidence type="ECO:0000259" key="1">
    <source>
        <dbReference type="PROSITE" id="PS50146"/>
    </source>
</evidence>
<dbReference type="EMBL" id="CP144528">
    <property type="protein sequence ID" value="WWC73080.1"/>
    <property type="molecule type" value="Genomic_DNA"/>
</dbReference>
<dbReference type="Gene3D" id="2.60.200.40">
    <property type="match status" value="1"/>
</dbReference>
<keyword evidence="4" id="KW-1185">Reference proteome</keyword>
<gene>
    <name evidence="2" type="ORF">I206_05412</name>
    <name evidence="3" type="ORF">I206_107045</name>
</gene>
<protein>
    <recommendedName>
        <fullName evidence="1">DAGKc domain-containing protein</fullName>
    </recommendedName>
</protein>
<dbReference type="STRING" id="1296096.A0A1B9HZC6"/>
<dbReference type="AlphaFoldDB" id="A0A1B9HZC6"/>
<evidence type="ECO:0000313" key="2">
    <source>
        <dbReference type="EMBL" id="OCF48632.1"/>
    </source>
</evidence>
<name>A0A1B9HZC6_9TREE</name>
<dbReference type="InterPro" id="IPR001206">
    <property type="entry name" value="Diacylglycerol_kinase_cat_dom"/>
</dbReference>
<dbReference type="PROSITE" id="PS50146">
    <property type="entry name" value="DAGK"/>
    <property type="match status" value="1"/>
</dbReference>
<dbReference type="PANTHER" id="PTHR12358">
    <property type="entry name" value="SPHINGOSINE KINASE"/>
    <property type="match status" value="1"/>
</dbReference>
<dbReference type="OrthoDB" id="336240at2759"/>
<dbReference type="InterPro" id="IPR016064">
    <property type="entry name" value="NAD/diacylglycerol_kinase_sf"/>
</dbReference>
<feature type="domain" description="DAGKc" evidence="1">
    <location>
        <begin position="3"/>
        <end position="106"/>
    </location>
</feature>
<reference evidence="2" key="3">
    <citation type="submission" date="2016-07" db="EMBL/GenBank/DDBJ databases">
        <title>Evolution of pathogenesis and genome organization in the Tremellales.</title>
        <authorList>
            <person name="Cuomo C."/>
            <person name="Litvintseva A."/>
            <person name="Heitman J."/>
            <person name="Chen Y."/>
            <person name="Sun S."/>
            <person name="Springer D."/>
            <person name="Dromer F."/>
            <person name="Young S."/>
            <person name="Zeng Q."/>
            <person name="Chapman S."/>
            <person name="Gujja S."/>
            <person name="Saif S."/>
            <person name="Birren B."/>
        </authorList>
    </citation>
    <scope>NUCLEOTIDE SEQUENCE</scope>
    <source>
        <strain evidence="2">CBS 10737</strain>
    </source>
</reference>
<dbReference type="EMBL" id="KI894013">
    <property type="protein sequence ID" value="OCF48632.1"/>
    <property type="molecule type" value="Genomic_DNA"/>
</dbReference>
<dbReference type="Pfam" id="PF00781">
    <property type="entry name" value="DAGK_cat"/>
    <property type="match status" value="1"/>
</dbReference>
<reference evidence="3" key="2">
    <citation type="submission" date="2013-07" db="EMBL/GenBank/DDBJ databases">
        <authorList>
            <consortium name="The Broad Institute Genome Sequencing Platform"/>
            <person name="Cuomo C."/>
            <person name="Litvintseva A."/>
            <person name="Chen Y."/>
            <person name="Heitman J."/>
            <person name="Sun S."/>
            <person name="Springer D."/>
            <person name="Dromer F."/>
            <person name="Young S.K."/>
            <person name="Zeng Q."/>
            <person name="Gargeya S."/>
            <person name="Fitzgerald M."/>
            <person name="Abouelleil A."/>
            <person name="Alvarado L."/>
            <person name="Berlin A.M."/>
            <person name="Chapman S.B."/>
            <person name="Dewar J."/>
            <person name="Goldberg J."/>
            <person name="Griggs A."/>
            <person name="Gujja S."/>
            <person name="Hansen M."/>
            <person name="Howarth C."/>
            <person name="Imamovic A."/>
            <person name="Larimer J."/>
            <person name="McCowan C."/>
            <person name="Murphy C."/>
            <person name="Pearson M."/>
            <person name="Priest M."/>
            <person name="Roberts A."/>
            <person name="Saif S."/>
            <person name="Shea T."/>
            <person name="Sykes S."/>
            <person name="Wortman J."/>
            <person name="Nusbaum C."/>
            <person name="Birren B."/>
        </authorList>
    </citation>
    <scope>NUCLEOTIDE SEQUENCE</scope>
    <source>
        <strain evidence="3">CBS 10737</strain>
    </source>
</reference>
<evidence type="ECO:0000313" key="3">
    <source>
        <dbReference type="EMBL" id="WWC73080.1"/>
    </source>
</evidence>
<dbReference type="GeneID" id="30173781"/>
<dbReference type="InterPro" id="IPR050187">
    <property type="entry name" value="Lipid_Phosphate_FormReg"/>
</dbReference>
<dbReference type="KEGG" id="kpin:30173781"/>
<reference evidence="2" key="1">
    <citation type="submission" date="2013-07" db="EMBL/GenBank/DDBJ databases">
        <title>The Genome Sequence of Cryptococcus pinus CBS10737.</title>
        <authorList>
            <consortium name="The Broad Institute Genome Sequencing Platform"/>
            <person name="Cuomo C."/>
            <person name="Litvintseva A."/>
            <person name="Chen Y."/>
            <person name="Heitman J."/>
            <person name="Sun S."/>
            <person name="Springer D."/>
            <person name="Dromer F."/>
            <person name="Young S.K."/>
            <person name="Zeng Q."/>
            <person name="Gargeya S."/>
            <person name="Fitzgerald M."/>
            <person name="Abouelleil A."/>
            <person name="Alvarado L."/>
            <person name="Berlin A.M."/>
            <person name="Chapman S.B."/>
            <person name="Dewar J."/>
            <person name="Goldberg J."/>
            <person name="Griggs A."/>
            <person name="Gujja S."/>
            <person name="Hansen M."/>
            <person name="Howarth C."/>
            <person name="Imamovic A."/>
            <person name="Larimer J."/>
            <person name="McCowan C."/>
            <person name="Murphy C."/>
            <person name="Pearson M."/>
            <person name="Priest M."/>
            <person name="Roberts A."/>
            <person name="Saif S."/>
            <person name="Shea T."/>
            <person name="Sykes S."/>
            <person name="Wortman J."/>
            <person name="Nusbaum C."/>
            <person name="Birren B."/>
        </authorList>
    </citation>
    <scope>NUCLEOTIDE SEQUENCE [LARGE SCALE GENOMIC DNA]</scope>
    <source>
        <strain evidence="2">CBS 10737</strain>
    </source>
</reference>
<dbReference type="GO" id="GO:0001727">
    <property type="term" value="F:lipid kinase activity"/>
    <property type="evidence" value="ECO:0007669"/>
    <property type="project" value="TreeGrafter"/>
</dbReference>
<dbReference type="GO" id="GO:0016020">
    <property type="term" value="C:membrane"/>
    <property type="evidence" value="ECO:0007669"/>
    <property type="project" value="TreeGrafter"/>
</dbReference>
<dbReference type="GO" id="GO:0005737">
    <property type="term" value="C:cytoplasm"/>
    <property type="evidence" value="ECO:0007669"/>
    <property type="project" value="TreeGrafter"/>
</dbReference>
<proteinExistence type="predicted"/>
<dbReference type="InterPro" id="IPR017438">
    <property type="entry name" value="ATP-NAD_kinase_N"/>
</dbReference>
<evidence type="ECO:0000313" key="4">
    <source>
        <dbReference type="Proteomes" id="UP000094020"/>
    </source>
</evidence>
<dbReference type="PANTHER" id="PTHR12358:SF105">
    <property type="entry name" value="DAGKC DOMAIN-CONTAINING PROTEIN"/>
    <property type="match status" value="1"/>
</dbReference>
<dbReference type="Gene3D" id="3.40.50.10330">
    <property type="entry name" value="Probable inorganic polyphosphate/atp-NAD kinase, domain 1"/>
    <property type="match status" value="1"/>
</dbReference>